<evidence type="ECO:0000256" key="3">
    <source>
        <dbReference type="ARBA" id="ARBA00022989"/>
    </source>
</evidence>
<comment type="subcellular location">
    <subcellularLocation>
        <location evidence="1">Membrane</location>
        <topology evidence="1">Multi-pass membrane protein</topology>
    </subcellularLocation>
</comment>
<proteinExistence type="predicted"/>
<evidence type="ECO:0000256" key="1">
    <source>
        <dbReference type="ARBA" id="ARBA00004141"/>
    </source>
</evidence>
<dbReference type="EMBL" id="FQZF01000032">
    <property type="protein sequence ID" value="SHK11515.1"/>
    <property type="molecule type" value="Genomic_DNA"/>
</dbReference>
<feature type="transmembrane region" description="Helical" evidence="6">
    <location>
        <begin position="188"/>
        <end position="217"/>
    </location>
</feature>
<feature type="transmembrane region" description="Helical" evidence="6">
    <location>
        <begin position="62"/>
        <end position="81"/>
    </location>
</feature>
<reference evidence="8 9" key="1">
    <citation type="submission" date="2016-11" db="EMBL/GenBank/DDBJ databases">
        <authorList>
            <person name="Jaros S."/>
            <person name="Januszkiewicz K."/>
            <person name="Wedrychowicz H."/>
        </authorList>
    </citation>
    <scope>NUCLEOTIDE SEQUENCE [LARGE SCALE GENOMIC DNA]</scope>
    <source>
        <strain evidence="8 9">DSM 14916</strain>
    </source>
</reference>
<evidence type="ECO:0000256" key="2">
    <source>
        <dbReference type="ARBA" id="ARBA00022692"/>
    </source>
</evidence>
<keyword evidence="4 6" id="KW-0472">Membrane</keyword>
<evidence type="ECO:0000259" key="7">
    <source>
        <dbReference type="Pfam" id="PF13515"/>
    </source>
</evidence>
<dbReference type="GO" id="GO:0016020">
    <property type="term" value="C:membrane"/>
    <property type="evidence" value="ECO:0007669"/>
    <property type="project" value="UniProtKB-SubCell"/>
</dbReference>
<organism evidence="8 9">
    <name type="scientific">Muricoccus roseus</name>
    <dbReference type="NCBI Taxonomy" id="198092"/>
    <lineage>
        <taxon>Bacteria</taxon>
        <taxon>Pseudomonadati</taxon>
        <taxon>Pseudomonadota</taxon>
        <taxon>Alphaproteobacteria</taxon>
        <taxon>Acetobacterales</taxon>
        <taxon>Roseomonadaceae</taxon>
        <taxon>Muricoccus</taxon>
    </lineage>
</organism>
<feature type="transmembrane region" description="Helical" evidence="6">
    <location>
        <begin position="88"/>
        <end position="105"/>
    </location>
</feature>
<protein>
    <submittedName>
        <fullName evidence="8">Fusaric acid resistance protein-like</fullName>
    </submittedName>
</protein>
<feature type="transmembrane region" description="Helical" evidence="6">
    <location>
        <begin position="111"/>
        <end position="127"/>
    </location>
</feature>
<evidence type="ECO:0000256" key="4">
    <source>
        <dbReference type="ARBA" id="ARBA00023136"/>
    </source>
</evidence>
<evidence type="ECO:0000313" key="8">
    <source>
        <dbReference type="EMBL" id="SHK11515.1"/>
    </source>
</evidence>
<feature type="domain" description="Integral membrane bound transporter" evidence="7">
    <location>
        <begin position="203"/>
        <end position="322"/>
    </location>
</feature>
<dbReference type="Pfam" id="PF13515">
    <property type="entry name" value="FUSC_2"/>
    <property type="match status" value="1"/>
</dbReference>
<dbReference type="STRING" id="198092.SAMN02745194_04206"/>
<keyword evidence="2 6" id="KW-0812">Transmembrane</keyword>
<evidence type="ECO:0000256" key="5">
    <source>
        <dbReference type="SAM" id="MobiDB-lite"/>
    </source>
</evidence>
<dbReference type="InterPro" id="IPR049453">
    <property type="entry name" value="Memb_transporter_dom"/>
</dbReference>
<evidence type="ECO:0000313" key="9">
    <source>
        <dbReference type="Proteomes" id="UP000184387"/>
    </source>
</evidence>
<dbReference type="Proteomes" id="UP000184387">
    <property type="component" value="Unassembled WGS sequence"/>
</dbReference>
<keyword evidence="3 6" id="KW-1133">Transmembrane helix</keyword>
<sequence>MAALPRPSRSDDPFFSLRCAIGVTAGLALIEPLALNPGMILPSMLVSLFCGQRGPYRPVSSIMTAAILAVLIWTIFGLCVLTQGMPAVQFVALLAVCYGALYLLLRTGNQLGVMVLVFTSMIGVLFGNSRAGAEAMRDAFTVTAVVSALLIPLLNLLLPPRRDAAPIPPPPPPALERPGLHALLRLAVLAPVLLAFLAGAPVSGLIFMIIVALVLGYPTRDAQRTQGRERILSTVQGGLVGIVVLVLFTLQAQFPVLLLLVLLAALWFTERMVAGPRSANTYQLGLSVLAVIVSGATLGTHPLETATTRLLLTIGGAAFGLAALSLLEWAFAPAGRACSGTGQDTPTPQPSASASASAMPRPSG</sequence>
<name>A0A1M6PUA3_9PROT</name>
<accession>A0A1M6PUA3</accession>
<evidence type="ECO:0000256" key="6">
    <source>
        <dbReference type="SAM" id="Phobius"/>
    </source>
</evidence>
<dbReference type="OrthoDB" id="7838578at2"/>
<keyword evidence="9" id="KW-1185">Reference proteome</keyword>
<dbReference type="RefSeq" id="WP_073138412.1">
    <property type="nucleotide sequence ID" value="NZ_FQZF01000032.1"/>
</dbReference>
<feature type="region of interest" description="Disordered" evidence="5">
    <location>
        <begin position="338"/>
        <end position="364"/>
    </location>
</feature>
<feature type="transmembrane region" description="Helical" evidence="6">
    <location>
        <begin position="238"/>
        <end position="268"/>
    </location>
</feature>
<gene>
    <name evidence="8" type="ORF">SAMN02745194_04206</name>
</gene>
<feature type="transmembrane region" description="Helical" evidence="6">
    <location>
        <begin position="310"/>
        <end position="331"/>
    </location>
</feature>
<feature type="transmembrane region" description="Helical" evidence="6">
    <location>
        <begin position="139"/>
        <end position="158"/>
    </location>
</feature>
<dbReference type="AlphaFoldDB" id="A0A1M6PUA3"/>
<feature type="transmembrane region" description="Helical" evidence="6">
    <location>
        <begin position="280"/>
        <end position="298"/>
    </location>
</feature>
<feature type="transmembrane region" description="Helical" evidence="6">
    <location>
        <begin position="15"/>
        <end position="35"/>
    </location>
</feature>